<protein>
    <submittedName>
        <fullName evidence="2">Uncharacterized protein</fullName>
    </submittedName>
</protein>
<proteinExistence type="predicted"/>
<reference evidence="2 3" key="1">
    <citation type="submission" date="2018-06" db="EMBL/GenBank/DDBJ databases">
        <authorList>
            <consortium name="Pathogen Informatics"/>
            <person name="Doyle S."/>
        </authorList>
    </citation>
    <scope>NUCLEOTIDE SEQUENCE [LARGE SCALE GENOMIC DNA]</scope>
    <source>
        <strain evidence="2 3">NCTC7915</strain>
    </source>
</reference>
<evidence type="ECO:0000256" key="1">
    <source>
        <dbReference type="SAM" id="MobiDB-lite"/>
    </source>
</evidence>
<comment type="caution">
    <text evidence="2">The sequence shown here is derived from an EMBL/GenBank/DDBJ whole genome shotgun (WGS) entry which is preliminary data.</text>
</comment>
<accession>A0AA46BLL5</accession>
<name>A0AA46BLL5_9MICO</name>
<feature type="region of interest" description="Disordered" evidence="1">
    <location>
        <begin position="1"/>
        <end position="24"/>
    </location>
</feature>
<dbReference type="Proteomes" id="UP000254118">
    <property type="component" value="Unassembled WGS sequence"/>
</dbReference>
<dbReference type="EMBL" id="UFYA01000001">
    <property type="protein sequence ID" value="STD04677.1"/>
    <property type="molecule type" value="Genomic_DNA"/>
</dbReference>
<gene>
    <name evidence="2" type="ORF">NCTC7915_00285</name>
</gene>
<organism evidence="2 3">
    <name type="scientific">Dermatophilus congolensis</name>
    <dbReference type="NCBI Taxonomy" id="1863"/>
    <lineage>
        <taxon>Bacteria</taxon>
        <taxon>Bacillati</taxon>
        <taxon>Actinomycetota</taxon>
        <taxon>Actinomycetes</taxon>
        <taxon>Micrococcales</taxon>
        <taxon>Dermatophilaceae</taxon>
        <taxon>Dermatophilus</taxon>
    </lineage>
</organism>
<dbReference type="AlphaFoldDB" id="A0AA46BLL5"/>
<sequence length="59" mass="5725">MFGDVGDASCGRDVADGGSPGEGVEDGALVGGECVEVVSDFVGLGGVFVCWCESGDVGP</sequence>
<evidence type="ECO:0000313" key="2">
    <source>
        <dbReference type="EMBL" id="STD04677.1"/>
    </source>
</evidence>
<evidence type="ECO:0000313" key="3">
    <source>
        <dbReference type="Proteomes" id="UP000254118"/>
    </source>
</evidence>